<gene>
    <name evidence="1" type="ORF">D0Y96_00795</name>
</gene>
<accession>A0A372IUV7</accession>
<protein>
    <submittedName>
        <fullName evidence="1">Uncharacterized protein</fullName>
    </submittedName>
</protein>
<reference evidence="1 2" key="1">
    <citation type="submission" date="2018-08" db="EMBL/GenBank/DDBJ databases">
        <title>Acidipila sp. 4G-K13, an acidobacterium isolated from forest soil.</title>
        <authorList>
            <person name="Gao Z.-H."/>
            <person name="Qiu L.-H."/>
        </authorList>
    </citation>
    <scope>NUCLEOTIDE SEQUENCE [LARGE SCALE GENOMIC DNA]</scope>
    <source>
        <strain evidence="1 2">4G-K13</strain>
    </source>
</reference>
<sequence length="86" mass="9886">MQVRMVIFPGEDGLDVVVWGKWSKGTMRHRHFECRTSMIAVLQELRLLNSEDAQKLEEFVFLDYCPLYSAEIEEDVLAAHGFQPAG</sequence>
<dbReference type="Proteomes" id="UP000264702">
    <property type="component" value="Unassembled WGS sequence"/>
</dbReference>
<evidence type="ECO:0000313" key="2">
    <source>
        <dbReference type="Proteomes" id="UP000264702"/>
    </source>
</evidence>
<dbReference type="AlphaFoldDB" id="A0A372IUV7"/>
<name>A0A372IUV7_9BACT</name>
<organism evidence="1 2">
    <name type="scientific">Paracidobacterium acidisoli</name>
    <dbReference type="NCBI Taxonomy" id="2303751"/>
    <lineage>
        <taxon>Bacteria</taxon>
        <taxon>Pseudomonadati</taxon>
        <taxon>Acidobacteriota</taxon>
        <taxon>Terriglobia</taxon>
        <taxon>Terriglobales</taxon>
        <taxon>Acidobacteriaceae</taxon>
        <taxon>Paracidobacterium</taxon>
    </lineage>
</organism>
<comment type="caution">
    <text evidence="1">The sequence shown here is derived from an EMBL/GenBank/DDBJ whole genome shotgun (WGS) entry which is preliminary data.</text>
</comment>
<dbReference type="EMBL" id="QVQT01000001">
    <property type="protein sequence ID" value="RFU18685.1"/>
    <property type="molecule type" value="Genomic_DNA"/>
</dbReference>
<dbReference type="OrthoDB" id="121924at2"/>
<keyword evidence="2" id="KW-1185">Reference proteome</keyword>
<evidence type="ECO:0000313" key="1">
    <source>
        <dbReference type="EMBL" id="RFU18685.1"/>
    </source>
</evidence>
<proteinExistence type="predicted"/>